<name>A0A844ZPV0_9SPHN</name>
<dbReference type="AlphaFoldDB" id="A0A844ZPV0"/>
<comment type="caution">
    <text evidence="2">The sequence shown here is derived from an EMBL/GenBank/DDBJ whole genome shotgun (WGS) entry which is preliminary data.</text>
</comment>
<reference evidence="2 3" key="1">
    <citation type="submission" date="2019-12" db="EMBL/GenBank/DDBJ databases">
        <title>Genomic-based taxomic classification of the family Erythrobacteraceae.</title>
        <authorList>
            <person name="Xu L."/>
        </authorList>
    </citation>
    <scope>NUCLEOTIDE SEQUENCE [LARGE SCALE GENOMIC DNA]</scope>
    <source>
        <strain evidence="2 3">JCM 16339</strain>
    </source>
</reference>
<evidence type="ECO:0000256" key="1">
    <source>
        <dbReference type="SAM" id="Phobius"/>
    </source>
</evidence>
<dbReference type="OrthoDB" id="7391413at2"/>
<keyword evidence="3" id="KW-1185">Reference proteome</keyword>
<keyword evidence="1" id="KW-0812">Transmembrane</keyword>
<protein>
    <submittedName>
        <fullName evidence="2">Uncharacterized protein</fullName>
    </submittedName>
</protein>
<feature type="transmembrane region" description="Helical" evidence="1">
    <location>
        <begin position="78"/>
        <end position="96"/>
    </location>
</feature>
<accession>A0A844ZPV0</accession>
<keyword evidence="1" id="KW-0472">Membrane</keyword>
<evidence type="ECO:0000313" key="2">
    <source>
        <dbReference type="EMBL" id="MXO89080.1"/>
    </source>
</evidence>
<dbReference type="EMBL" id="WTYY01000005">
    <property type="protein sequence ID" value="MXO89080.1"/>
    <property type="molecule type" value="Genomic_DNA"/>
</dbReference>
<proteinExistence type="predicted"/>
<feature type="transmembrane region" description="Helical" evidence="1">
    <location>
        <begin position="39"/>
        <end position="58"/>
    </location>
</feature>
<keyword evidence="1" id="KW-1133">Transmembrane helix</keyword>
<sequence>MEISKHRKKVLGAGALAFVAAIAAGIAGGQILRLGGGNLPFAVTFALLTFVLIAALLATRPWWNRLDDVERDAHTNSFYWGGTFGAGTAMLGLVAWAGTQSDLARGSLITFAAMTAGYGVFWLVWWLRRRGEA</sequence>
<feature type="transmembrane region" description="Helical" evidence="1">
    <location>
        <begin position="108"/>
        <end position="127"/>
    </location>
</feature>
<dbReference type="Proteomes" id="UP000435243">
    <property type="component" value="Unassembled WGS sequence"/>
</dbReference>
<dbReference type="RefSeq" id="WP_160591850.1">
    <property type="nucleotide sequence ID" value="NZ_BAAAFP010000001.1"/>
</dbReference>
<organism evidence="2 3">
    <name type="scientific">Alteraurantiacibacter aestuarii</name>
    <dbReference type="NCBI Taxonomy" id="650004"/>
    <lineage>
        <taxon>Bacteria</taxon>
        <taxon>Pseudomonadati</taxon>
        <taxon>Pseudomonadota</taxon>
        <taxon>Alphaproteobacteria</taxon>
        <taxon>Sphingomonadales</taxon>
        <taxon>Erythrobacteraceae</taxon>
        <taxon>Alteraurantiacibacter</taxon>
    </lineage>
</organism>
<evidence type="ECO:0000313" key="3">
    <source>
        <dbReference type="Proteomes" id="UP000435243"/>
    </source>
</evidence>
<gene>
    <name evidence="2" type="ORF">GRI32_10045</name>
</gene>